<keyword evidence="4" id="KW-1185">Reference proteome</keyword>
<evidence type="ECO:0000256" key="2">
    <source>
        <dbReference type="SAM" id="SignalP"/>
    </source>
</evidence>
<dbReference type="EMBL" id="CAXKWB010001792">
    <property type="protein sequence ID" value="CAL4065488.1"/>
    <property type="molecule type" value="Genomic_DNA"/>
</dbReference>
<reference evidence="3 4" key="1">
    <citation type="submission" date="2024-05" db="EMBL/GenBank/DDBJ databases">
        <authorList>
            <person name="Wallberg A."/>
        </authorList>
    </citation>
    <scope>NUCLEOTIDE SEQUENCE [LARGE SCALE GENOMIC DNA]</scope>
</reference>
<accession>A0AAV2PWG4</accession>
<keyword evidence="2" id="KW-0732">Signal</keyword>
<gene>
    <name evidence="3" type="ORF">MNOR_LOCUS4816</name>
</gene>
<protein>
    <recommendedName>
        <fullName evidence="5">Protein sleepless</fullName>
    </recommendedName>
</protein>
<feature type="signal peptide" evidence="2">
    <location>
        <begin position="1"/>
        <end position="24"/>
    </location>
</feature>
<comment type="caution">
    <text evidence="3">The sequence shown here is derived from an EMBL/GenBank/DDBJ whole genome shotgun (WGS) entry which is preliminary data.</text>
</comment>
<proteinExistence type="predicted"/>
<feature type="chain" id="PRO_5043405044" description="Protein sleepless" evidence="2">
    <location>
        <begin position="25"/>
        <end position="179"/>
    </location>
</feature>
<organism evidence="3 4">
    <name type="scientific">Meganyctiphanes norvegica</name>
    <name type="common">Northern krill</name>
    <name type="synonym">Thysanopoda norvegica</name>
    <dbReference type="NCBI Taxonomy" id="48144"/>
    <lineage>
        <taxon>Eukaryota</taxon>
        <taxon>Metazoa</taxon>
        <taxon>Ecdysozoa</taxon>
        <taxon>Arthropoda</taxon>
        <taxon>Crustacea</taxon>
        <taxon>Multicrustacea</taxon>
        <taxon>Malacostraca</taxon>
        <taxon>Eumalacostraca</taxon>
        <taxon>Eucarida</taxon>
        <taxon>Euphausiacea</taxon>
        <taxon>Euphausiidae</taxon>
        <taxon>Meganyctiphanes</taxon>
    </lineage>
</organism>
<name>A0AAV2PWG4_MEGNR</name>
<evidence type="ECO:0000313" key="4">
    <source>
        <dbReference type="Proteomes" id="UP001497623"/>
    </source>
</evidence>
<evidence type="ECO:0000313" key="3">
    <source>
        <dbReference type="EMBL" id="CAL4065488.1"/>
    </source>
</evidence>
<evidence type="ECO:0000256" key="1">
    <source>
        <dbReference type="SAM" id="MobiDB-lite"/>
    </source>
</evidence>
<dbReference type="Proteomes" id="UP001497623">
    <property type="component" value="Unassembled WGS sequence"/>
</dbReference>
<feature type="region of interest" description="Disordered" evidence="1">
    <location>
        <begin position="30"/>
        <end position="101"/>
    </location>
</feature>
<feature type="compositionally biased region" description="Low complexity" evidence="1">
    <location>
        <begin position="34"/>
        <end position="101"/>
    </location>
</feature>
<dbReference type="AlphaFoldDB" id="A0AAV2PWG4"/>
<evidence type="ECO:0008006" key="5">
    <source>
        <dbReference type="Google" id="ProtNLM"/>
    </source>
</evidence>
<sequence>MKTETVNICHIVVGVIVKVATVTGSYCEQCGVSPPRTTEHTTGTTTDPPTTIDTSPAYTTEPSSPTTTSSDPATPDPPTSIDTSPVTTTDPTSPTTTSSDPATTLRCYHCIDCGTVDEDTTPIIEDNFLSCSTIMILESVEVIRGGSYDAHPDGECVEHTESLSCWCNGDLCNKHTIAA</sequence>